<dbReference type="RefSeq" id="WP_275635100.1">
    <property type="nucleotide sequence ID" value="NZ_JARGYD010000019.1"/>
</dbReference>
<dbReference type="PROSITE" id="PS01124">
    <property type="entry name" value="HTH_ARAC_FAMILY_2"/>
    <property type="match status" value="1"/>
</dbReference>
<evidence type="ECO:0000256" key="3">
    <source>
        <dbReference type="ARBA" id="ARBA00023163"/>
    </source>
</evidence>
<dbReference type="InterPro" id="IPR011256">
    <property type="entry name" value="Reg_factor_effector_dom_sf"/>
</dbReference>
<organism evidence="5 6">
    <name type="scientific">Psychromarinibacter halotolerans</name>
    <dbReference type="NCBI Taxonomy" id="1775175"/>
    <lineage>
        <taxon>Bacteria</taxon>
        <taxon>Pseudomonadati</taxon>
        <taxon>Pseudomonadota</taxon>
        <taxon>Alphaproteobacteria</taxon>
        <taxon>Rhodobacterales</taxon>
        <taxon>Paracoccaceae</taxon>
        <taxon>Psychromarinibacter</taxon>
    </lineage>
</organism>
<dbReference type="EMBL" id="JBHRTB010000010">
    <property type="protein sequence ID" value="MFC3142495.1"/>
    <property type="molecule type" value="Genomic_DNA"/>
</dbReference>
<dbReference type="Pfam" id="PF12833">
    <property type="entry name" value="HTH_18"/>
    <property type="match status" value="1"/>
</dbReference>
<feature type="domain" description="HTH araC/xylS-type" evidence="4">
    <location>
        <begin position="10"/>
        <end position="108"/>
    </location>
</feature>
<dbReference type="InterPro" id="IPR029442">
    <property type="entry name" value="GyrI-like"/>
</dbReference>
<keyword evidence="2" id="KW-0238">DNA-binding</keyword>
<protein>
    <submittedName>
        <fullName evidence="5">GyrI-like domain-containing protein</fullName>
    </submittedName>
</protein>
<sequence>MAGRYEDRLLRVLDYIHDNPAGDLSLDALADVAAMSRFHWHRVFCAMTGETCAQAVRRLRLHRAAGWLIHSDWTLDTVAERAGYASKQSFYRAFGEAFGMSPGAFRNRGEFRSPLLKPQKGTYPVFPIEIMTQPARRLAGLPHRGDYMDVAEKFEKCAMLFATRALWPHGSQMIGVYYDDPDAVAEPDLRSFAGISVDDGAAVDAPLEELRLPGGRYAVMHYKGPYPGLKAAYAHLYGTWLPDAGEELGDHPPVEIYLNAPVDTAPEDLLTEVCVPLRSR</sequence>
<dbReference type="Gene3D" id="1.10.10.60">
    <property type="entry name" value="Homeodomain-like"/>
    <property type="match status" value="2"/>
</dbReference>
<dbReference type="InterPro" id="IPR010499">
    <property type="entry name" value="AraC_E-bd"/>
</dbReference>
<dbReference type="PANTHER" id="PTHR40055">
    <property type="entry name" value="TRANSCRIPTIONAL REGULATOR YGIV-RELATED"/>
    <property type="match status" value="1"/>
</dbReference>
<gene>
    <name evidence="5" type="ORF">ACFOGP_07235</name>
</gene>
<evidence type="ECO:0000313" key="5">
    <source>
        <dbReference type="EMBL" id="MFC3142495.1"/>
    </source>
</evidence>
<dbReference type="PANTHER" id="PTHR40055:SF1">
    <property type="entry name" value="TRANSCRIPTIONAL REGULATOR YGIV-RELATED"/>
    <property type="match status" value="1"/>
</dbReference>
<proteinExistence type="predicted"/>
<dbReference type="SMART" id="SM00871">
    <property type="entry name" value="AraC_E_bind"/>
    <property type="match status" value="1"/>
</dbReference>
<dbReference type="SMART" id="SM00342">
    <property type="entry name" value="HTH_ARAC"/>
    <property type="match status" value="1"/>
</dbReference>
<evidence type="ECO:0000313" key="6">
    <source>
        <dbReference type="Proteomes" id="UP001595632"/>
    </source>
</evidence>
<dbReference type="Gene3D" id="3.20.80.10">
    <property type="entry name" value="Regulatory factor, effector binding domain"/>
    <property type="match status" value="1"/>
</dbReference>
<evidence type="ECO:0000259" key="4">
    <source>
        <dbReference type="PROSITE" id="PS01124"/>
    </source>
</evidence>
<dbReference type="Proteomes" id="UP001595632">
    <property type="component" value="Unassembled WGS sequence"/>
</dbReference>
<dbReference type="SUPFAM" id="SSF46689">
    <property type="entry name" value="Homeodomain-like"/>
    <property type="match status" value="2"/>
</dbReference>
<evidence type="ECO:0000256" key="2">
    <source>
        <dbReference type="ARBA" id="ARBA00023125"/>
    </source>
</evidence>
<dbReference type="PROSITE" id="PS00041">
    <property type="entry name" value="HTH_ARAC_FAMILY_1"/>
    <property type="match status" value="1"/>
</dbReference>
<comment type="caution">
    <text evidence="5">The sequence shown here is derived from an EMBL/GenBank/DDBJ whole genome shotgun (WGS) entry which is preliminary data.</text>
</comment>
<keyword evidence="6" id="KW-1185">Reference proteome</keyword>
<dbReference type="SUPFAM" id="SSF55136">
    <property type="entry name" value="Probable bacterial effector-binding domain"/>
    <property type="match status" value="1"/>
</dbReference>
<keyword evidence="1" id="KW-0805">Transcription regulation</keyword>
<dbReference type="Pfam" id="PF06445">
    <property type="entry name" value="GyrI-like"/>
    <property type="match status" value="1"/>
</dbReference>
<reference evidence="6" key="1">
    <citation type="journal article" date="2019" name="Int. J. Syst. Evol. Microbiol.">
        <title>The Global Catalogue of Microorganisms (GCM) 10K type strain sequencing project: providing services to taxonomists for standard genome sequencing and annotation.</title>
        <authorList>
            <consortium name="The Broad Institute Genomics Platform"/>
            <consortium name="The Broad Institute Genome Sequencing Center for Infectious Disease"/>
            <person name="Wu L."/>
            <person name="Ma J."/>
        </authorList>
    </citation>
    <scope>NUCLEOTIDE SEQUENCE [LARGE SCALE GENOMIC DNA]</scope>
    <source>
        <strain evidence="6">KCTC 52366</strain>
    </source>
</reference>
<dbReference type="InterPro" id="IPR050908">
    <property type="entry name" value="SmbC-like"/>
</dbReference>
<dbReference type="InterPro" id="IPR018062">
    <property type="entry name" value="HTH_AraC-typ_CS"/>
</dbReference>
<accession>A0ABV7GQT8</accession>
<keyword evidence="3" id="KW-0804">Transcription</keyword>
<evidence type="ECO:0000256" key="1">
    <source>
        <dbReference type="ARBA" id="ARBA00023015"/>
    </source>
</evidence>
<name>A0ABV7GQT8_9RHOB</name>
<dbReference type="InterPro" id="IPR018060">
    <property type="entry name" value="HTH_AraC"/>
</dbReference>
<dbReference type="InterPro" id="IPR009057">
    <property type="entry name" value="Homeodomain-like_sf"/>
</dbReference>